<dbReference type="KEGG" id="rdp:RD2015_1318"/>
<dbReference type="Gene3D" id="2.130.10.120">
    <property type="entry name" value="Prolyl oligopeptidase, N-terminal domain"/>
    <property type="match status" value="1"/>
</dbReference>
<dbReference type="GO" id="GO:0070012">
    <property type="term" value="F:oligopeptidase activity"/>
    <property type="evidence" value="ECO:0007669"/>
    <property type="project" value="TreeGrafter"/>
</dbReference>
<accession>A0A0U2U0F5</accession>
<evidence type="ECO:0000313" key="9">
    <source>
        <dbReference type="EMBL" id="ALV05809.1"/>
    </source>
</evidence>
<dbReference type="EMBL" id="CP013729">
    <property type="protein sequence ID" value="ALV05809.1"/>
    <property type="molecule type" value="Genomic_DNA"/>
</dbReference>
<dbReference type="PATRIC" id="fig|76731.3.peg.1347"/>
<evidence type="ECO:0000256" key="8">
    <source>
        <dbReference type="SAM" id="SignalP"/>
    </source>
</evidence>
<evidence type="ECO:0000256" key="6">
    <source>
        <dbReference type="ARBA" id="ARBA00022825"/>
    </source>
</evidence>
<evidence type="ECO:0000256" key="7">
    <source>
        <dbReference type="SAM" id="MobiDB-lite"/>
    </source>
</evidence>
<evidence type="ECO:0000256" key="1">
    <source>
        <dbReference type="ARBA" id="ARBA00001070"/>
    </source>
</evidence>
<dbReference type="Gene3D" id="3.40.50.1820">
    <property type="entry name" value="alpha/beta hydrolase"/>
    <property type="match status" value="1"/>
</dbReference>
<dbReference type="InterPro" id="IPR002471">
    <property type="entry name" value="Pept_S9_AS"/>
</dbReference>
<dbReference type="SUPFAM" id="SSF53474">
    <property type="entry name" value="alpha/beta-Hydrolases"/>
    <property type="match status" value="1"/>
</dbReference>
<comment type="catalytic activity">
    <reaction evidence="1">
        <text>Hydrolysis of Pro-|-Xaa &gt;&gt; Ala-|-Xaa in oligopeptides.</text>
        <dbReference type="EC" id="3.4.21.26"/>
    </reaction>
</comment>
<dbReference type="PROSITE" id="PS00708">
    <property type="entry name" value="PRO_ENDOPEP_SER"/>
    <property type="match status" value="1"/>
</dbReference>
<keyword evidence="4" id="KW-0645">Protease</keyword>
<keyword evidence="5" id="KW-0378">Hydrolase</keyword>
<feature type="chain" id="PRO_5043466991" description="prolyl oligopeptidase" evidence="8">
    <location>
        <begin position="24"/>
        <end position="746"/>
    </location>
</feature>
<dbReference type="Proteomes" id="UP000060699">
    <property type="component" value="Chromosome"/>
</dbReference>
<sequence length="746" mass="81453" precursor="true">MTFRLSLGAALALSVCAQLSAVAQSQTPSQQPSPQESASAPAAAASVSTAAPAAPLTYPVTRKVEQSDNYHGTIVQDPYRWLEDDNSPETKAWVMAQNAVTDRFLQAMPQRLPARKLYTELYNFEKFGVPVKEGNRYFWTRNDGLQQQAVLYTARSLKDTPQIALDPNTLSKDGTVALSGTAFSRDGRLLAYGIAGAGSDWQTWKVRDLDTGKDLPDTIEWVKFSSASWTPDGKGFFYARYDAPKAGEALTGANYYQKLYYHRLGTPQSDDVLVAENKDEKQWGFGADVTDDGRLAIINIWTGSGRKNGLMLLPLDAQGGYAGAKPVPLTLAFDAEYVPVVLDGQRLILKTDKDAPRGRLLAVDLGKDWTVPDASAWTTLVPEAKEAMVGASGVGGRLLLSYLADASTLVREFGANGKHIRDIRLPGIGTAAGFSGKWQDSETFFSFTSLTSPGEIHRLDAKTGKTELFKRPKTAFQADQFEMKRAFVTSKDGTKLPVFIAHRKGLKLDGNNPTLLYGYGGFNVPMTPGYNVTAATWMKMGGVYVLAVLRGGGEYGASWHEAGTKERKQNVFDDFIAAGEWLVQNKYTRPQRLAINGGSNGGLLVGAVVNQRPDLFGAAVPQVGVMDMLRFQKFTIGWAWVSDYGTSDKPEDFQWLIKYSPLHTIQNNKRYPAVLVTTGDHDDRVVPAHSFKYTATLQAANTGPAPKLIRIETQAGHGAGKPTSKIIEERADILAFIANTFGMDVR</sequence>
<dbReference type="Pfam" id="PF00326">
    <property type="entry name" value="Peptidase_S9"/>
    <property type="match status" value="1"/>
</dbReference>
<dbReference type="GO" id="GO:0005829">
    <property type="term" value="C:cytosol"/>
    <property type="evidence" value="ECO:0007669"/>
    <property type="project" value="TreeGrafter"/>
</dbReference>
<dbReference type="GO" id="GO:0006508">
    <property type="term" value="P:proteolysis"/>
    <property type="evidence" value="ECO:0007669"/>
    <property type="project" value="UniProtKB-KW"/>
</dbReference>
<feature type="signal peptide" evidence="8">
    <location>
        <begin position="1"/>
        <end position="23"/>
    </location>
</feature>
<dbReference type="FunFam" id="2.130.10.120:FF:000001">
    <property type="entry name" value="Prolyl endopeptidase"/>
    <property type="match status" value="1"/>
</dbReference>
<keyword evidence="6" id="KW-0720">Serine protease</keyword>
<keyword evidence="8" id="KW-0732">Signal</keyword>
<evidence type="ECO:0000256" key="4">
    <source>
        <dbReference type="ARBA" id="ARBA00022670"/>
    </source>
</evidence>
<dbReference type="PANTHER" id="PTHR42881">
    <property type="entry name" value="PROLYL ENDOPEPTIDASE"/>
    <property type="match status" value="1"/>
</dbReference>
<comment type="similarity">
    <text evidence="2">Belongs to the peptidase S9A family.</text>
</comment>
<dbReference type="STRING" id="76731.RD2015_1318"/>
<evidence type="ECO:0000256" key="3">
    <source>
        <dbReference type="ARBA" id="ARBA00011897"/>
    </source>
</evidence>
<dbReference type="EC" id="3.4.21.26" evidence="3"/>
<dbReference type="Pfam" id="PF02897">
    <property type="entry name" value="Peptidase_S9_N"/>
    <property type="match status" value="1"/>
</dbReference>
<dbReference type="InterPro" id="IPR023302">
    <property type="entry name" value="Pept_S9A_N"/>
</dbReference>
<gene>
    <name evidence="9" type="ORF">RD2015_1318</name>
</gene>
<dbReference type="InterPro" id="IPR001375">
    <property type="entry name" value="Peptidase_S9_cat"/>
</dbReference>
<name>A0A0U2U0F5_9BURK</name>
<dbReference type="OrthoDB" id="9801421at2"/>
<dbReference type="SUPFAM" id="SSF50993">
    <property type="entry name" value="Peptidase/esterase 'gauge' domain"/>
    <property type="match status" value="1"/>
</dbReference>
<protein>
    <recommendedName>
        <fullName evidence="3">prolyl oligopeptidase</fullName>
        <ecNumber evidence="3">3.4.21.26</ecNumber>
    </recommendedName>
</protein>
<dbReference type="PRINTS" id="PR00862">
    <property type="entry name" value="PROLIGOPTASE"/>
</dbReference>
<evidence type="ECO:0000256" key="5">
    <source>
        <dbReference type="ARBA" id="ARBA00022801"/>
    </source>
</evidence>
<organism evidence="9 10">
    <name type="scientific">Roseateles depolymerans</name>
    <dbReference type="NCBI Taxonomy" id="76731"/>
    <lineage>
        <taxon>Bacteria</taxon>
        <taxon>Pseudomonadati</taxon>
        <taxon>Pseudomonadota</taxon>
        <taxon>Betaproteobacteria</taxon>
        <taxon>Burkholderiales</taxon>
        <taxon>Sphaerotilaceae</taxon>
        <taxon>Roseateles</taxon>
    </lineage>
</organism>
<keyword evidence="10" id="KW-1185">Reference proteome</keyword>
<dbReference type="FunFam" id="3.40.50.1820:FF:000005">
    <property type="entry name" value="Prolyl endopeptidase"/>
    <property type="match status" value="1"/>
</dbReference>
<dbReference type="InterPro" id="IPR051167">
    <property type="entry name" value="Prolyl_oligopep/macrocyclase"/>
</dbReference>
<dbReference type="AlphaFoldDB" id="A0A0U2U0F5"/>
<feature type="region of interest" description="Disordered" evidence="7">
    <location>
        <begin position="27"/>
        <end position="46"/>
    </location>
</feature>
<evidence type="ECO:0000256" key="2">
    <source>
        <dbReference type="ARBA" id="ARBA00005228"/>
    </source>
</evidence>
<reference evidence="9 10" key="1">
    <citation type="submission" date="2015-12" db="EMBL/GenBank/DDBJ databases">
        <title>Complete genome of Roseateles depolymerans KCTC 42856.</title>
        <authorList>
            <person name="Kim K.M."/>
        </authorList>
    </citation>
    <scope>NUCLEOTIDE SEQUENCE [LARGE SCALE GENOMIC DNA]</scope>
    <source>
        <strain evidence="9 10">KCTC 42856</strain>
    </source>
</reference>
<dbReference type="PANTHER" id="PTHR42881:SF2">
    <property type="entry name" value="PROLYL ENDOPEPTIDASE"/>
    <property type="match status" value="1"/>
</dbReference>
<evidence type="ECO:0000313" key="10">
    <source>
        <dbReference type="Proteomes" id="UP000060699"/>
    </source>
</evidence>
<dbReference type="InterPro" id="IPR002470">
    <property type="entry name" value="Peptidase_S9A"/>
</dbReference>
<dbReference type="GO" id="GO:0004252">
    <property type="term" value="F:serine-type endopeptidase activity"/>
    <property type="evidence" value="ECO:0007669"/>
    <property type="project" value="UniProtKB-EC"/>
</dbReference>
<dbReference type="RefSeq" id="WP_083525397.1">
    <property type="nucleotide sequence ID" value="NZ_CP013729.1"/>
</dbReference>
<dbReference type="InterPro" id="IPR029058">
    <property type="entry name" value="AB_hydrolase_fold"/>
</dbReference>
<proteinExistence type="inferred from homology"/>